<dbReference type="Proteomes" id="UP000039865">
    <property type="component" value="Unassembled WGS sequence"/>
</dbReference>
<name>A0A077ZT17_STYLE</name>
<dbReference type="AlphaFoldDB" id="A0A077ZT17"/>
<organism evidence="1 2">
    <name type="scientific">Stylonychia lemnae</name>
    <name type="common">Ciliate</name>
    <dbReference type="NCBI Taxonomy" id="5949"/>
    <lineage>
        <taxon>Eukaryota</taxon>
        <taxon>Sar</taxon>
        <taxon>Alveolata</taxon>
        <taxon>Ciliophora</taxon>
        <taxon>Intramacronucleata</taxon>
        <taxon>Spirotrichea</taxon>
        <taxon>Stichotrichia</taxon>
        <taxon>Sporadotrichida</taxon>
        <taxon>Oxytrichidae</taxon>
        <taxon>Stylonychinae</taxon>
        <taxon>Stylonychia</taxon>
    </lineage>
</organism>
<dbReference type="EMBL" id="CCKQ01000532">
    <property type="protein sequence ID" value="CDW71611.1"/>
    <property type="molecule type" value="Genomic_DNA"/>
</dbReference>
<gene>
    <name evidence="1" type="primary">Contig7961.g8503</name>
    <name evidence="1" type="ORF">STYLEM_558</name>
</gene>
<proteinExistence type="predicted"/>
<accession>A0A077ZT17</accession>
<dbReference type="OrthoDB" id="8964543at2759"/>
<evidence type="ECO:0000313" key="2">
    <source>
        <dbReference type="Proteomes" id="UP000039865"/>
    </source>
</evidence>
<sequence>MIENSDFDYSQFLGSITLLALTLSWEEEDVDVGEDTTAGNGSVGHEFVELLVVSDCELDVSGDDSSLFVVLGSVSGEFEDLSSEVLENGGEIYWSTSSDSLGVSALLEESCDSSDWELKSSL</sequence>
<dbReference type="InParanoid" id="A0A077ZT17"/>
<keyword evidence="2" id="KW-1185">Reference proteome</keyword>
<reference evidence="1 2" key="1">
    <citation type="submission" date="2014-06" db="EMBL/GenBank/DDBJ databases">
        <authorList>
            <person name="Swart Estienne"/>
        </authorList>
    </citation>
    <scope>NUCLEOTIDE SEQUENCE [LARGE SCALE GENOMIC DNA]</scope>
    <source>
        <strain evidence="1 2">130c</strain>
    </source>
</reference>
<protein>
    <submittedName>
        <fullName evidence="1">Uncharacterized protein</fullName>
    </submittedName>
</protein>
<evidence type="ECO:0000313" key="1">
    <source>
        <dbReference type="EMBL" id="CDW71611.1"/>
    </source>
</evidence>